<gene>
    <name evidence="2" type="ORF">DWG14_04015</name>
</gene>
<dbReference type="EMBL" id="CP032427">
    <property type="protein sequence ID" value="AYC39772.1"/>
    <property type="molecule type" value="Genomic_DNA"/>
</dbReference>
<evidence type="ECO:0000313" key="2">
    <source>
        <dbReference type="EMBL" id="AYC39772.1"/>
    </source>
</evidence>
<evidence type="ECO:0000259" key="1">
    <source>
        <dbReference type="Pfam" id="PF14452"/>
    </source>
</evidence>
<sequence>MTSSNEVAADAALPRPHTVTVTVNGRPVILTDHEATGLEIKRAAIAQGLPIDEGFQLSVLQGNGRYQVVDDNEPVHVHAHQEFLAVPPDDNS</sequence>
<proteinExistence type="predicted"/>
<dbReference type="Proteomes" id="UP000265765">
    <property type="component" value="Chromosome"/>
</dbReference>
<protein>
    <recommendedName>
        <fullName evidence="1">Multi-ubiquitin domain-containing protein</fullName>
    </recommendedName>
</protein>
<dbReference type="AlphaFoldDB" id="A0AAI8PP63"/>
<dbReference type="InterPro" id="IPR027802">
    <property type="entry name" value="Multi-ubiquitin_dom"/>
</dbReference>
<dbReference type="RefSeq" id="WP_217367993.1">
    <property type="nucleotide sequence ID" value="NZ_CP032427.1"/>
</dbReference>
<accession>A0AAI8PP63</accession>
<dbReference type="GeneID" id="91282914"/>
<organism evidence="2 3">
    <name type="scientific">Streptomyces griseorubiginosus</name>
    <dbReference type="NCBI Taxonomy" id="67304"/>
    <lineage>
        <taxon>Bacteria</taxon>
        <taxon>Bacillati</taxon>
        <taxon>Actinomycetota</taxon>
        <taxon>Actinomycetes</taxon>
        <taxon>Kitasatosporales</taxon>
        <taxon>Streptomycetaceae</taxon>
        <taxon>Streptomyces</taxon>
    </lineage>
</organism>
<evidence type="ECO:0000313" key="3">
    <source>
        <dbReference type="Proteomes" id="UP000265765"/>
    </source>
</evidence>
<feature type="domain" description="Multi-ubiquitin" evidence="1">
    <location>
        <begin position="19"/>
        <end position="86"/>
    </location>
</feature>
<dbReference type="Pfam" id="PF14452">
    <property type="entry name" value="Multi_ubiq"/>
    <property type="match status" value="1"/>
</dbReference>
<reference evidence="2 3" key="1">
    <citation type="submission" date="2018-09" db="EMBL/GenBank/DDBJ databases">
        <title>Production of Trimethoprim by Streptomyces sp. 3E-1.</title>
        <authorList>
            <person name="Kang H.J."/>
            <person name="Kim S.B."/>
        </authorList>
    </citation>
    <scope>NUCLEOTIDE SEQUENCE [LARGE SCALE GENOMIC DNA]</scope>
    <source>
        <strain evidence="2 3">3E-1</strain>
    </source>
</reference>
<dbReference type="KEGG" id="sge:DWG14_04015"/>
<name>A0AAI8PP63_9ACTN</name>